<name>A0A9P6ZQ98_9AGAM</name>
<evidence type="ECO:0000313" key="2">
    <source>
        <dbReference type="EMBL" id="KAG1774743.1"/>
    </source>
</evidence>
<evidence type="ECO:0000313" key="1">
    <source>
        <dbReference type="EMBL" id="KAG1761887.1"/>
    </source>
</evidence>
<accession>A0A9P6ZQ98</accession>
<dbReference type="AlphaFoldDB" id="A0A9P6ZQ98"/>
<proteinExistence type="predicted"/>
<keyword evidence="3" id="KW-1185">Reference proteome</keyword>
<evidence type="ECO:0000313" key="3">
    <source>
        <dbReference type="Proteomes" id="UP000714275"/>
    </source>
</evidence>
<sequence>MPWSLQFATAQRGCFGSVTSVSLALHLRERSQNFFHSAFEIIRCTYGGQDCGLRAIILTCLYMALCLSYPASRARTAIANSPLHLQYNFSHHWFNGPHNNHAHVIQILYNHVRAFLSTESRVSVALPPYRLLRPIHPFRCYVKLFSRPPPNFTSALRALPTLPRVRLLQASILLIFHYSLTPQYHIRVARVSVPMTWVLLLELSTNIVDDMREPMNLTVAIFDVSMAKSSSSTTSPAQAKARVTRIVVFQHRRISLTHIVFPWAARCLWLLTRQPRAKACAYHLSTCIIQSVWSLRAHLLQVFAYLDTRPRLFTSLTSEFRKYR</sequence>
<protein>
    <submittedName>
        <fullName evidence="2">Uncharacterized protein</fullName>
    </submittedName>
</protein>
<organism evidence="2 3">
    <name type="scientific">Suillus placidus</name>
    <dbReference type="NCBI Taxonomy" id="48579"/>
    <lineage>
        <taxon>Eukaryota</taxon>
        <taxon>Fungi</taxon>
        <taxon>Dikarya</taxon>
        <taxon>Basidiomycota</taxon>
        <taxon>Agaricomycotina</taxon>
        <taxon>Agaricomycetes</taxon>
        <taxon>Agaricomycetidae</taxon>
        <taxon>Boletales</taxon>
        <taxon>Suillineae</taxon>
        <taxon>Suillaceae</taxon>
        <taxon>Suillus</taxon>
    </lineage>
</organism>
<gene>
    <name evidence="1" type="ORF">EV702DRAFT_370526</name>
    <name evidence="2" type="ORF">EV702DRAFT_483450</name>
</gene>
<dbReference type="EMBL" id="JABBWD010000298">
    <property type="protein sequence ID" value="KAG1761887.1"/>
    <property type="molecule type" value="Genomic_DNA"/>
</dbReference>
<comment type="caution">
    <text evidence="2">The sequence shown here is derived from an EMBL/GenBank/DDBJ whole genome shotgun (WGS) entry which is preliminary data.</text>
</comment>
<dbReference type="EMBL" id="JABBWD010000039">
    <property type="protein sequence ID" value="KAG1774743.1"/>
    <property type="molecule type" value="Genomic_DNA"/>
</dbReference>
<reference evidence="2" key="1">
    <citation type="journal article" date="2020" name="New Phytol.">
        <title>Comparative genomics reveals dynamic genome evolution in host specialist ectomycorrhizal fungi.</title>
        <authorList>
            <person name="Lofgren L.A."/>
            <person name="Nguyen N.H."/>
            <person name="Vilgalys R."/>
            <person name="Ruytinx J."/>
            <person name="Liao H.L."/>
            <person name="Branco S."/>
            <person name="Kuo A."/>
            <person name="LaButti K."/>
            <person name="Lipzen A."/>
            <person name="Andreopoulos W."/>
            <person name="Pangilinan J."/>
            <person name="Riley R."/>
            <person name="Hundley H."/>
            <person name="Na H."/>
            <person name="Barry K."/>
            <person name="Grigoriev I.V."/>
            <person name="Stajich J.E."/>
            <person name="Kennedy P.G."/>
        </authorList>
    </citation>
    <scope>NUCLEOTIDE SEQUENCE</scope>
    <source>
        <strain evidence="2">DOB743</strain>
    </source>
</reference>
<dbReference type="Proteomes" id="UP000714275">
    <property type="component" value="Unassembled WGS sequence"/>
</dbReference>